<proteinExistence type="predicted"/>
<feature type="domain" description="Cyclophilin-like" evidence="1">
    <location>
        <begin position="46"/>
        <end position="154"/>
    </location>
</feature>
<evidence type="ECO:0000313" key="2">
    <source>
        <dbReference type="EMBL" id="MCP1382915.1"/>
    </source>
</evidence>
<organism evidence="2 3">
    <name type="scientific">Runella salmonicolor</name>
    <dbReference type="NCBI Taxonomy" id="2950278"/>
    <lineage>
        <taxon>Bacteria</taxon>
        <taxon>Pseudomonadati</taxon>
        <taxon>Bacteroidota</taxon>
        <taxon>Cytophagia</taxon>
        <taxon>Cytophagales</taxon>
        <taxon>Spirosomataceae</taxon>
        <taxon>Runella</taxon>
    </lineage>
</organism>
<accession>A0ABT1FMC5</accession>
<dbReference type="SUPFAM" id="SSF50891">
    <property type="entry name" value="Cyclophilin-like"/>
    <property type="match status" value="1"/>
</dbReference>
<dbReference type="InterPro" id="IPR041183">
    <property type="entry name" value="Cyclophilin-like"/>
</dbReference>
<comment type="caution">
    <text evidence="2">The sequence shown here is derived from an EMBL/GenBank/DDBJ whole genome shotgun (WGS) entry which is preliminary data.</text>
</comment>
<protein>
    <submittedName>
        <fullName evidence="2">Cyclophilin-like fold protein</fullName>
    </submittedName>
</protein>
<gene>
    <name evidence="2" type="ORF">NCI00_10790</name>
</gene>
<evidence type="ECO:0000313" key="3">
    <source>
        <dbReference type="Proteomes" id="UP001204772"/>
    </source>
</evidence>
<name>A0ABT1FMC5_9BACT</name>
<sequence length="159" mass="17317">MKYLTYLLFVSLSVSMACKSERIINEINLVMTEPPTSVATTPKITIKIGASTFTATLLDNPTANAFKALLPLTINMKELNNNEKFFDLPKSLPTNSSVPASIQSGDLMMYRANTLVLFYKGFTTAYSYTKIGKIDDVTGLTAALGAGDVKVSFEINPTE</sequence>
<dbReference type="PROSITE" id="PS51257">
    <property type="entry name" value="PROKAR_LIPOPROTEIN"/>
    <property type="match status" value="1"/>
</dbReference>
<dbReference type="Proteomes" id="UP001204772">
    <property type="component" value="Unassembled WGS sequence"/>
</dbReference>
<dbReference type="Pfam" id="PF18050">
    <property type="entry name" value="Cyclophil_like2"/>
    <property type="match status" value="1"/>
</dbReference>
<dbReference type="InterPro" id="IPR029000">
    <property type="entry name" value="Cyclophilin-like_dom_sf"/>
</dbReference>
<evidence type="ECO:0000259" key="1">
    <source>
        <dbReference type="Pfam" id="PF18050"/>
    </source>
</evidence>
<keyword evidence="3" id="KW-1185">Reference proteome</keyword>
<dbReference type="RefSeq" id="WP_253527356.1">
    <property type="nucleotide sequence ID" value="NZ_JAMZEL010000003.1"/>
</dbReference>
<dbReference type="Gene3D" id="2.40.100.20">
    <property type="match status" value="1"/>
</dbReference>
<reference evidence="2 3" key="1">
    <citation type="submission" date="2022-06" db="EMBL/GenBank/DDBJ databases">
        <title>Runella sp. S5 genome sequencing.</title>
        <authorList>
            <person name="Park S."/>
        </authorList>
    </citation>
    <scope>NUCLEOTIDE SEQUENCE [LARGE SCALE GENOMIC DNA]</scope>
    <source>
        <strain evidence="2 3">S5</strain>
    </source>
</reference>
<dbReference type="EMBL" id="JAMZEL010000003">
    <property type="protein sequence ID" value="MCP1382915.1"/>
    <property type="molecule type" value="Genomic_DNA"/>
</dbReference>